<dbReference type="Pfam" id="PF18721">
    <property type="entry name" value="CxC6"/>
    <property type="match status" value="1"/>
</dbReference>
<feature type="domain" description="CxC6 like cysteine cluster associated with KDZ" evidence="2">
    <location>
        <begin position="253"/>
        <end position="316"/>
    </location>
</feature>
<organism evidence="3 4">
    <name type="scientific">Mycena albidolilacea</name>
    <dbReference type="NCBI Taxonomy" id="1033008"/>
    <lineage>
        <taxon>Eukaryota</taxon>
        <taxon>Fungi</taxon>
        <taxon>Dikarya</taxon>
        <taxon>Basidiomycota</taxon>
        <taxon>Agaricomycotina</taxon>
        <taxon>Agaricomycetes</taxon>
        <taxon>Agaricomycetidae</taxon>
        <taxon>Agaricales</taxon>
        <taxon>Marasmiineae</taxon>
        <taxon>Mycenaceae</taxon>
        <taxon>Mycena</taxon>
    </lineage>
</organism>
<proteinExistence type="predicted"/>
<evidence type="ECO:0000259" key="1">
    <source>
        <dbReference type="Pfam" id="PF18718"/>
    </source>
</evidence>
<reference evidence="3" key="1">
    <citation type="submission" date="2023-03" db="EMBL/GenBank/DDBJ databases">
        <title>Massive genome expansion in bonnet fungi (Mycena s.s.) driven by repeated elements and novel gene families across ecological guilds.</title>
        <authorList>
            <consortium name="Lawrence Berkeley National Laboratory"/>
            <person name="Harder C.B."/>
            <person name="Miyauchi S."/>
            <person name="Viragh M."/>
            <person name="Kuo A."/>
            <person name="Thoen E."/>
            <person name="Andreopoulos B."/>
            <person name="Lu D."/>
            <person name="Skrede I."/>
            <person name="Drula E."/>
            <person name="Henrissat B."/>
            <person name="Morin E."/>
            <person name="Kohler A."/>
            <person name="Barry K."/>
            <person name="LaButti K."/>
            <person name="Morin E."/>
            <person name="Salamov A."/>
            <person name="Lipzen A."/>
            <person name="Mereny Z."/>
            <person name="Hegedus B."/>
            <person name="Baldrian P."/>
            <person name="Stursova M."/>
            <person name="Weitz H."/>
            <person name="Taylor A."/>
            <person name="Grigoriev I.V."/>
            <person name="Nagy L.G."/>
            <person name="Martin F."/>
            <person name="Kauserud H."/>
        </authorList>
    </citation>
    <scope>NUCLEOTIDE SEQUENCE</scope>
    <source>
        <strain evidence="3">CBHHK002</strain>
    </source>
</reference>
<name>A0AAD7EXS5_9AGAR</name>
<dbReference type="Pfam" id="PF18718">
    <property type="entry name" value="CxC5"/>
    <property type="match status" value="1"/>
</dbReference>
<comment type="caution">
    <text evidence="3">The sequence shown here is derived from an EMBL/GenBank/DDBJ whole genome shotgun (WGS) entry which is preliminary data.</text>
</comment>
<gene>
    <name evidence="3" type="ORF">DFH08DRAFT_805022</name>
</gene>
<sequence>MSSTELAVQILTCLLSHNSLKGHLQFGQIQRFLELARQLWLEIVPPSRARPIVLPKNIASFMSSVLELKPEIIQLTWHAYSDLAQALFNAPSEPSLDDNFKQHGHAEQLDCHTRYYHNYSVKDAETNPMARQEYYGPQIPEFIHVFESCYVERALCVFFETELCLSHSTCQGIARVYNCALAYTSDHPSASRLKDELGGNLVLESFFLHAILRHKMKHGETLMLSHRGHQNHRLDEVLAQRNYVMVDKVSAGVHDGVTVRHVACSVHNCTEALLSQRDLYCHTHRDLIKVCCIRRCDASAEPGFRTCKDPLHRAFQAAAEEKNTAMFQLHSRLRKAGISQVTMAGATSTLEAEDDESGEEHVQDD</sequence>
<dbReference type="AlphaFoldDB" id="A0AAD7EXS5"/>
<protein>
    <submittedName>
        <fullName evidence="3">Uncharacterized protein</fullName>
    </submittedName>
</protein>
<keyword evidence="4" id="KW-1185">Reference proteome</keyword>
<dbReference type="EMBL" id="JARIHO010000011">
    <property type="protein sequence ID" value="KAJ7353474.1"/>
    <property type="molecule type" value="Genomic_DNA"/>
</dbReference>
<dbReference type="InterPro" id="IPR040898">
    <property type="entry name" value="CxC6"/>
</dbReference>
<dbReference type="InterPro" id="IPR041539">
    <property type="entry name" value="CxC5"/>
</dbReference>
<feature type="domain" description="CxC5 like cysteine cluster associated with KDZ" evidence="1">
    <location>
        <begin position="110"/>
        <end position="179"/>
    </location>
</feature>
<evidence type="ECO:0000313" key="4">
    <source>
        <dbReference type="Proteomes" id="UP001218218"/>
    </source>
</evidence>
<accession>A0AAD7EXS5</accession>
<dbReference type="Proteomes" id="UP001218218">
    <property type="component" value="Unassembled WGS sequence"/>
</dbReference>
<evidence type="ECO:0000313" key="3">
    <source>
        <dbReference type="EMBL" id="KAJ7353474.1"/>
    </source>
</evidence>
<evidence type="ECO:0000259" key="2">
    <source>
        <dbReference type="Pfam" id="PF18721"/>
    </source>
</evidence>